<reference evidence="3" key="1">
    <citation type="journal article" date="2017" name="Nat. Ecol. Evol.">
        <title>Genome expansion and lineage-specific genetic innovations in the forest pathogenic fungi Armillaria.</title>
        <authorList>
            <person name="Sipos G."/>
            <person name="Prasanna A.N."/>
            <person name="Walter M.C."/>
            <person name="O'Connor E."/>
            <person name="Balint B."/>
            <person name="Krizsan K."/>
            <person name="Kiss B."/>
            <person name="Hess J."/>
            <person name="Varga T."/>
            <person name="Slot J."/>
            <person name="Riley R."/>
            <person name="Boka B."/>
            <person name="Rigling D."/>
            <person name="Barry K."/>
            <person name="Lee J."/>
            <person name="Mihaltcheva S."/>
            <person name="LaButti K."/>
            <person name="Lipzen A."/>
            <person name="Waldron R."/>
            <person name="Moloney N.M."/>
            <person name="Sperisen C."/>
            <person name="Kredics L."/>
            <person name="Vagvoelgyi C."/>
            <person name="Patrignani A."/>
            <person name="Fitzpatrick D."/>
            <person name="Nagy I."/>
            <person name="Doyle S."/>
            <person name="Anderson J.B."/>
            <person name="Grigoriev I.V."/>
            <person name="Gueldener U."/>
            <person name="Muensterkoetter M."/>
            <person name="Nagy L.G."/>
        </authorList>
    </citation>
    <scope>NUCLEOTIDE SEQUENCE [LARGE SCALE GENOMIC DNA]</scope>
    <source>
        <strain evidence="3">C18/9</strain>
    </source>
</reference>
<dbReference type="Proteomes" id="UP000219338">
    <property type="component" value="Unassembled WGS sequence"/>
</dbReference>
<dbReference type="EMBL" id="FUEG01000015">
    <property type="protein sequence ID" value="SJL11761.1"/>
    <property type="molecule type" value="Genomic_DNA"/>
</dbReference>
<feature type="region of interest" description="Disordered" evidence="1">
    <location>
        <begin position="296"/>
        <end position="315"/>
    </location>
</feature>
<proteinExistence type="predicted"/>
<dbReference type="AlphaFoldDB" id="A0A284RSM0"/>
<name>A0A284RSM0_ARMOS</name>
<evidence type="ECO:0000313" key="3">
    <source>
        <dbReference type="Proteomes" id="UP000219338"/>
    </source>
</evidence>
<accession>A0A284RSM0</accession>
<sequence length="344" mass="37976">MKPTILSCPAPFSNEEAACEFESIATAITATLFFQALGPLLLPSATSNTCQGPWTLDGGEGLRESSWQNSAEGNRCNGMDNRHATVDAFCSGVIPITIALVFTPPLQGLFPSSFSHRTTHECMGTVGSRDPQVTTFSSLAQDVVDAPYSATLMAHIHLSGQEYAAKKMYLLKKYTVRMATARRTPTSSFIHVLPVWRIIILLSSQTSEHVLTAQDPTLFTRGTYLISSQRISPNTRTSQSLLSNVVGRREHGDSTARKTRAYRTWYHFPPRRQFHNSLANDAYATQSESIHLAGFIKEDSSHSPEKRASTLTGRRKYDRIHSGTSKKNRETKHVAWLGGIATTL</sequence>
<organism evidence="2 3">
    <name type="scientific">Armillaria ostoyae</name>
    <name type="common">Armillaria root rot fungus</name>
    <dbReference type="NCBI Taxonomy" id="47428"/>
    <lineage>
        <taxon>Eukaryota</taxon>
        <taxon>Fungi</taxon>
        <taxon>Dikarya</taxon>
        <taxon>Basidiomycota</taxon>
        <taxon>Agaricomycotina</taxon>
        <taxon>Agaricomycetes</taxon>
        <taxon>Agaricomycetidae</taxon>
        <taxon>Agaricales</taxon>
        <taxon>Marasmiineae</taxon>
        <taxon>Physalacriaceae</taxon>
        <taxon>Armillaria</taxon>
    </lineage>
</organism>
<keyword evidence="3" id="KW-1185">Reference proteome</keyword>
<feature type="compositionally biased region" description="Basic and acidic residues" evidence="1">
    <location>
        <begin position="296"/>
        <end position="308"/>
    </location>
</feature>
<protein>
    <submittedName>
        <fullName evidence="2">Uncharacterized protein</fullName>
    </submittedName>
</protein>
<gene>
    <name evidence="2" type="ORF">ARMOST_15170</name>
</gene>
<evidence type="ECO:0000256" key="1">
    <source>
        <dbReference type="SAM" id="MobiDB-lite"/>
    </source>
</evidence>
<evidence type="ECO:0000313" key="2">
    <source>
        <dbReference type="EMBL" id="SJL11761.1"/>
    </source>
</evidence>